<sequence>MWHLGVFLPRPTGGRPRQRPAAGLVAVLAAALLVAAGCGGDGQNSGDNRPSAEASSAADPLGPKAPAQGEPVRIGIISEGKNSFTDTTIELTVAKATAAWLNERGSGIGGRPIELVTCEPQGDPGLGTDCGNRMIEEDVAAVVIGHTAVVESVWLPLSEANIPVMSYTSSGEAVLRDSESTFGLTDPIFPVTDLPIQLAKDKGVDRVTAVVIDVPAALNVFADDTPYREAGIEFELVRVPPATADMTAQLRQVAADPGVVFVVGTDSFCIAAFNGLRAVGFDGQIAAISLCASDATRKAVPGDTLDGIVIAAQVPVGTDNPSTRLYEAVMRAYGADVDTASDDGMSMFASLAALQAAVKGVGGNITPSAIISTIKAMPEIELPGGGGITFRCNGKADPEHPALCVRGGLVATLDAKGNPAEYQVLGSSPIED</sequence>
<reference evidence="5" key="1">
    <citation type="submission" date="2020-12" db="EMBL/GenBank/DDBJ databases">
        <title>Genomic characterization of non-nitrogen-fixing Frankia strains.</title>
        <authorList>
            <person name="Carlos-Shanley C."/>
            <person name="Guerra T."/>
            <person name="Hahn D."/>
        </authorList>
    </citation>
    <scope>NUCLEOTIDE SEQUENCE</scope>
    <source>
        <strain evidence="5">CN6</strain>
    </source>
</reference>
<accession>A0A937UNP5</accession>
<dbReference type="Gene3D" id="3.40.50.2300">
    <property type="match status" value="2"/>
</dbReference>
<evidence type="ECO:0000256" key="3">
    <source>
        <dbReference type="SAM" id="MobiDB-lite"/>
    </source>
</evidence>
<protein>
    <submittedName>
        <fullName evidence="5">ABC transporter substrate-binding protein</fullName>
    </submittedName>
</protein>
<name>A0A937UNP5_9ACTN</name>
<evidence type="ECO:0000313" key="5">
    <source>
        <dbReference type="EMBL" id="MBL7628202.1"/>
    </source>
</evidence>
<comment type="caution">
    <text evidence="5">The sequence shown here is derived from an EMBL/GenBank/DDBJ whole genome shotgun (WGS) entry which is preliminary data.</text>
</comment>
<dbReference type="PANTHER" id="PTHR30483">
    <property type="entry name" value="LEUCINE-SPECIFIC-BINDING PROTEIN"/>
    <property type="match status" value="1"/>
</dbReference>
<dbReference type="SUPFAM" id="SSF53822">
    <property type="entry name" value="Periplasmic binding protein-like I"/>
    <property type="match status" value="1"/>
</dbReference>
<dbReference type="Proteomes" id="UP000604475">
    <property type="component" value="Unassembled WGS sequence"/>
</dbReference>
<dbReference type="InterPro" id="IPR051010">
    <property type="entry name" value="BCAA_transport"/>
</dbReference>
<dbReference type="PANTHER" id="PTHR30483:SF38">
    <property type="entry name" value="BLR7848 PROTEIN"/>
    <property type="match status" value="1"/>
</dbReference>
<keyword evidence="2" id="KW-0732">Signal</keyword>
<dbReference type="AlphaFoldDB" id="A0A937UNP5"/>
<proteinExistence type="inferred from homology"/>
<dbReference type="EMBL" id="JAEACQ010000176">
    <property type="protein sequence ID" value="MBL7628202.1"/>
    <property type="molecule type" value="Genomic_DNA"/>
</dbReference>
<dbReference type="InterPro" id="IPR028082">
    <property type="entry name" value="Peripla_BP_I"/>
</dbReference>
<evidence type="ECO:0000256" key="1">
    <source>
        <dbReference type="ARBA" id="ARBA00010062"/>
    </source>
</evidence>
<evidence type="ECO:0000259" key="4">
    <source>
        <dbReference type="Pfam" id="PF13458"/>
    </source>
</evidence>
<feature type="domain" description="Leucine-binding protein" evidence="4">
    <location>
        <begin position="91"/>
        <end position="396"/>
    </location>
</feature>
<evidence type="ECO:0000256" key="2">
    <source>
        <dbReference type="ARBA" id="ARBA00022729"/>
    </source>
</evidence>
<organism evidence="5 6">
    <name type="scientific">Frankia nepalensis</name>
    <dbReference type="NCBI Taxonomy" id="1836974"/>
    <lineage>
        <taxon>Bacteria</taxon>
        <taxon>Bacillati</taxon>
        <taxon>Actinomycetota</taxon>
        <taxon>Actinomycetes</taxon>
        <taxon>Frankiales</taxon>
        <taxon>Frankiaceae</taxon>
        <taxon>Frankia</taxon>
    </lineage>
</organism>
<evidence type="ECO:0000313" key="6">
    <source>
        <dbReference type="Proteomes" id="UP000604475"/>
    </source>
</evidence>
<dbReference type="Pfam" id="PF13458">
    <property type="entry name" value="Peripla_BP_6"/>
    <property type="match status" value="1"/>
</dbReference>
<comment type="similarity">
    <text evidence="1">Belongs to the leucine-binding protein family.</text>
</comment>
<keyword evidence="6" id="KW-1185">Reference proteome</keyword>
<feature type="region of interest" description="Disordered" evidence="3">
    <location>
        <begin position="41"/>
        <end position="70"/>
    </location>
</feature>
<dbReference type="InterPro" id="IPR028081">
    <property type="entry name" value="Leu-bd"/>
</dbReference>
<gene>
    <name evidence="5" type="ORF">I7412_13795</name>
</gene>